<evidence type="ECO:0000259" key="2">
    <source>
        <dbReference type="Pfam" id="PF15232"/>
    </source>
</evidence>
<feature type="region of interest" description="Disordered" evidence="1">
    <location>
        <begin position="1516"/>
        <end position="1834"/>
    </location>
</feature>
<dbReference type="Ensembl" id="ENSGACT00000062757.1">
    <property type="protein sequence ID" value="ENSGACP00000072042.1"/>
    <property type="gene ID" value="ENSGACG00000036084.1"/>
</dbReference>
<dbReference type="Pfam" id="PF15232">
    <property type="entry name" value="DUF4585"/>
    <property type="match status" value="1"/>
</dbReference>
<evidence type="ECO:0000256" key="1">
    <source>
        <dbReference type="SAM" id="MobiDB-lite"/>
    </source>
</evidence>
<feature type="compositionally biased region" description="Polar residues" evidence="1">
    <location>
        <begin position="1894"/>
        <end position="1913"/>
    </location>
</feature>
<evidence type="ECO:0000313" key="4">
    <source>
        <dbReference type="Proteomes" id="UP000007635"/>
    </source>
</evidence>
<evidence type="ECO:0000313" key="3">
    <source>
        <dbReference type="Ensembl" id="ENSGACP00000072042.1"/>
    </source>
</evidence>
<feature type="compositionally biased region" description="Basic and acidic residues" evidence="1">
    <location>
        <begin position="1053"/>
        <end position="1070"/>
    </location>
</feature>
<dbReference type="RefSeq" id="XP_040033122.1">
    <property type="nucleotide sequence ID" value="XM_040177188.1"/>
</dbReference>
<feature type="region of interest" description="Disordered" evidence="1">
    <location>
        <begin position="168"/>
        <end position="188"/>
    </location>
</feature>
<feature type="region of interest" description="Disordered" evidence="1">
    <location>
        <begin position="852"/>
        <end position="871"/>
    </location>
</feature>
<feature type="compositionally biased region" description="Basic and acidic residues" evidence="1">
    <location>
        <begin position="1864"/>
        <end position="1880"/>
    </location>
</feature>
<feature type="compositionally biased region" description="Basic residues" evidence="1">
    <location>
        <begin position="1783"/>
        <end position="1793"/>
    </location>
</feature>
<dbReference type="Proteomes" id="UP000007635">
    <property type="component" value="Chromosome V"/>
</dbReference>
<dbReference type="GO" id="GO:0070886">
    <property type="term" value="P:positive regulation of calcineurin-NFAT signaling cascade"/>
    <property type="evidence" value="ECO:0007669"/>
    <property type="project" value="TreeGrafter"/>
</dbReference>
<feature type="compositionally biased region" description="Polar residues" evidence="1">
    <location>
        <begin position="1759"/>
        <end position="1772"/>
    </location>
</feature>
<feature type="region of interest" description="Disordered" evidence="1">
    <location>
        <begin position="1028"/>
        <end position="1104"/>
    </location>
</feature>
<dbReference type="Ensembl" id="ENSGACT00000047006.1">
    <property type="protein sequence ID" value="ENSGACP00000027998.1"/>
    <property type="gene ID" value="ENSGACG00000036084.1"/>
</dbReference>
<feature type="compositionally biased region" description="Basic and acidic residues" evidence="1">
    <location>
        <begin position="272"/>
        <end position="281"/>
    </location>
</feature>
<feature type="region of interest" description="Disordered" evidence="1">
    <location>
        <begin position="731"/>
        <end position="762"/>
    </location>
</feature>
<feature type="compositionally biased region" description="Polar residues" evidence="1">
    <location>
        <begin position="1071"/>
        <end position="1080"/>
    </location>
</feature>
<dbReference type="RefSeq" id="XP_040033123.1">
    <property type="nucleotide sequence ID" value="XM_040177189.1"/>
</dbReference>
<dbReference type="GeneID" id="120819617"/>
<keyword evidence="4" id="KW-1185">Reference proteome</keyword>
<feature type="compositionally biased region" description="Basic and acidic residues" evidence="1">
    <location>
        <begin position="1678"/>
        <end position="1689"/>
    </location>
</feature>
<proteinExistence type="predicted"/>
<feature type="compositionally biased region" description="Basic and acidic residues" evidence="1">
    <location>
        <begin position="1810"/>
        <end position="1819"/>
    </location>
</feature>
<protein>
    <recommendedName>
        <fullName evidence="2">DUF4585 domain-containing protein</fullName>
    </recommendedName>
</protein>
<reference evidence="3" key="2">
    <citation type="submission" date="2025-05" db="UniProtKB">
        <authorList>
            <consortium name="Ensembl"/>
        </authorList>
    </citation>
    <scope>IDENTIFICATION</scope>
</reference>
<dbReference type="KEGG" id="gat:120819617"/>
<feature type="compositionally biased region" description="Basic and acidic residues" evidence="1">
    <location>
        <begin position="313"/>
        <end position="323"/>
    </location>
</feature>
<feature type="compositionally biased region" description="Pro residues" evidence="1">
    <location>
        <begin position="288"/>
        <end position="305"/>
    </location>
</feature>
<accession>A0AAQ4S9L9</accession>
<feature type="compositionally biased region" description="Polar residues" evidence="1">
    <location>
        <begin position="1618"/>
        <end position="1630"/>
    </location>
</feature>
<sequence length="2052" mass="231109">MSCVEKRHMSYRVGGMVHHRFPNGFTDLFMDETDREVSILTDRAFRSLCVGDEAVYNDELLYGYSPFSCHKPLVEEPLKKTHHKESKKQRQDKSDKNYAQPWKQQEQKNVSHKSSFLKSLSATEESREGMLIANGGMTDSNGESWDKSALRSIQRELSEFSPDYHSNVTGGYYEEHHQHESGNGSFSKTGKDAAIVSGKSLKSKHGKSTIKLTKLIIKNYFLHSEFSPFQTWGVVNRFPLDREDSSSLPTDSIPKWYDLPFYKELTEEHRKENLHKEEVQSRQKATVEPPPPTAPKPIPDPPKVLPKPSATLAEKRCSSERGDGSAAPWRRNRSRAKSVIPVNQPGIPAQENSSKTVYESLWLVKKEPRSVEVTAVEEVSSLASTPFSICQLMTPIIPTRQPTETSEILLTVLSPSCLDPPLRPHSEAKLTPEPAVKRDSYKSLASSILFNLKDNRKRVKSHYSPPKFKTLEVLNSGTQSPQSDHLKYSQAVTEGYASGLSTPAIFTDRQRVCSPVLELINTPTGGHTKHDSDRSLSDDYLLSNLLQTSKAAGSLVEESPISPLRHSKKDNSARARKQNYPSLNLYKKASPVDSDMKHLPAPQGTGAPKRIDEPTEANKRLPHTLNKDLSQKALPTNTEFSPNFLNVKEDCLLLIQPDVYENDGFSLNVSLEKRALNKPEKFKRSAKDFTETDVSLKGKYASCQPMTTMYVIKAAREAINAAKNKAISTAQSNTTNKPISDQEEVNESEVCKSSTPENNSILSQHRKVTELDGKRGDFKKVPPPVPKRNFAKSDILLCHNKEQTKNVDKLTNGGLKNANLNLIEDEFDQKQGKLKHRFSARQNNYIKNQRYAGSDEQGEEFEEGDPKVNPIMEMGEETRPHREMKDSEHIINDLNALKELQRARLGDRVVENTKNKLSVINIDEEARAKNDLISRELKNIKKGMLSIRGNTASKRELFAQKEKDQSKQETFAKIDSNVIVNKALINDNYDRAKMALEEIISDRQQRKNKFTEQEMFDENARERCLTRAEQSKNAMKGSLTEAKEKQNSSFIAPKEKDFKERLGDLRDHNNIRQILSQSEPRLSETHRSGSRLTFPDIEKTCDPSYESGEMTIRYTESQISEEKLENGMEDKKGNAPLVPPRSKRRGSILNRSVTTETDSLRDLVEEDIFNIDVKHEKAEVGLTEIWDTVAEQYVNSDLSIREACQSEPNHFKERWDVVNNANSKSTMITDPIKCEPVLHSKDPQSENKLCISPEIIGNENKANNLHADMRPTKATNSIAWAQETPKVKQKAPLKPDNLNRPSVTNLLGAEEPDKLNSASIHADEEEIPRHITSPLLQVNGISVTQSPPDQASLSSKSSYFSVENALHKNTETESNVYHSLENLIGDLEEVDEETQNILQNTKQVLDGMENYSLSDHESEPEVLKHLIKSPQKDTEVPNMDNKDNTSKDQTLAHDEENQTPMSHSNIFSPTLGIPALFKVKDNTFSNNLKLKTIQPWSPRGSVSEWGEEVHQVIDNAELPLAHEPTTRGSPAIPDEIFSPKESASNSSPPLLQSPSHLQSENPKKPQSGGFLAVPREEDRSSGLSPASEGVESLTASTADTTDEMGTHTGISKVPSERPGSTCSGNESQTGLPKPPVVLPKSEKAVLKAVKLANRRIKKEEAQKSSQKSSHSGSKHRVERPNSDKPEHRNSSSKNNKRSERNHREKSEDHRHSESHQSKNSDDQREKIPSERSSHNLESHTSESHQHDQTDGCHRPRQQGHGSVESNNQNNEALPSVRTERQGRSSRRDKREHRHYSSDRLISKVPVYKAHLSDRPSSDRPRHRSQSIDRYLGDKVEHRLNADTSVNENLDPRTQRIEKSIMDELQQRGRARDKTSRDNVLRRSHSIDAYPDPSPSTLSRQSSQISHTSQLSRQSSFEHTIVAQSFPLTQRKLLQDPDSGQYFFVEMPLQVKTKTFFDPETGNYVQLPVQPPDGAVPQVSPLEVLTQPLVVYHSFVPVPLSPMAHKGGIQVAHMEPRLRQMQCEGHPYLEPVYGQHDHMLGEFLGTEELDCLS</sequence>
<dbReference type="PANTHER" id="PTHR33775:SF2">
    <property type="entry name" value="CARDIAC-ENRICHED FHL2-INTERACTING PROTEIN"/>
    <property type="match status" value="1"/>
</dbReference>
<feature type="region of interest" description="Disordered" evidence="1">
    <location>
        <begin position="552"/>
        <end position="615"/>
    </location>
</feature>
<dbReference type="PANTHER" id="PTHR33775">
    <property type="entry name" value="CARDIAC-ENRICHED FHL2-INTERACTING PROTEIN-RELATED"/>
    <property type="match status" value="1"/>
</dbReference>
<feature type="region of interest" description="Disordered" evidence="1">
    <location>
        <begin position="1864"/>
        <end position="1913"/>
    </location>
</feature>
<feature type="region of interest" description="Disordered" evidence="1">
    <location>
        <begin position="78"/>
        <end position="119"/>
    </location>
</feature>
<feature type="compositionally biased region" description="Polar residues" evidence="1">
    <location>
        <begin position="102"/>
        <end position="119"/>
    </location>
</feature>
<feature type="compositionally biased region" description="Low complexity" evidence="1">
    <location>
        <begin position="1542"/>
        <end position="1559"/>
    </location>
</feature>
<feature type="region of interest" description="Disordered" evidence="1">
    <location>
        <begin position="1428"/>
        <end position="1447"/>
    </location>
</feature>
<feature type="compositionally biased region" description="Basic and acidic residues" evidence="1">
    <location>
        <begin position="1696"/>
        <end position="1753"/>
    </location>
</feature>
<reference evidence="3 4" key="1">
    <citation type="journal article" date="2021" name="G3 (Bethesda)">
        <title>Improved contiguity of the threespine stickleback genome using long-read sequencing.</title>
        <authorList>
            <person name="Nath S."/>
            <person name="Shaw D.E."/>
            <person name="White M.A."/>
        </authorList>
    </citation>
    <scope>NUCLEOTIDE SEQUENCE [LARGE SCALE GENOMIC DNA]</scope>
    <source>
        <strain evidence="3 4">Lake Benthic</strain>
    </source>
</reference>
<dbReference type="GO" id="GO:0030018">
    <property type="term" value="C:Z disc"/>
    <property type="evidence" value="ECO:0007669"/>
    <property type="project" value="TreeGrafter"/>
</dbReference>
<dbReference type="InterPro" id="IPR027838">
    <property type="entry name" value="DUF4585"/>
</dbReference>
<dbReference type="InterPro" id="IPR052303">
    <property type="entry name" value="CEFIP"/>
</dbReference>
<dbReference type="GeneTree" id="ENSGT00730000111333"/>
<feature type="region of interest" description="Disordered" evidence="1">
    <location>
        <begin position="272"/>
        <end position="333"/>
    </location>
</feature>
<feature type="domain" description="DUF4585" evidence="2">
    <location>
        <begin position="1925"/>
        <end position="1995"/>
    </location>
</feature>
<name>A0AAQ4S9L9_GASAC</name>
<organism evidence="3 4">
    <name type="scientific">Gasterosteus aculeatus aculeatus</name>
    <name type="common">three-spined stickleback</name>
    <dbReference type="NCBI Taxonomy" id="481459"/>
    <lineage>
        <taxon>Eukaryota</taxon>
        <taxon>Metazoa</taxon>
        <taxon>Chordata</taxon>
        <taxon>Craniata</taxon>
        <taxon>Vertebrata</taxon>
        <taxon>Euteleostomi</taxon>
        <taxon>Actinopterygii</taxon>
        <taxon>Neopterygii</taxon>
        <taxon>Teleostei</taxon>
        <taxon>Neoteleostei</taxon>
        <taxon>Acanthomorphata</taxon>
        <taxon>Eupercaria</taxon>
        <taxon>Perciformes</taxon>
        <taxon>Cottioidei</taxon>
        <taxon>Gasterosteales</taxon>
        <taxon>Gasterosteidae</taxon>
        <taxon>Gasterosteus</taxon>
    </lineage>
</organism>
<feature type="compositionally biased region" description="Polar residues" evidence="1">
    <location>
        <begin position="751"/>
        <end position="762"/>
    </location>
</feature>